<gene>
    <name evidence="1" type="ORF">CDL15_Pgr022946</name>
</gene>
<accession>A0A218X3P5</accession>
<sequence length="124" mass="13681">MGSLREKLLSMRGAWELDLSDIETPRGSDRLPLLLSLLLRHKRELVAGIAGCGLQGRRDGEVRPEEDRLLREDGARVDAHLAAYLLEGAAQGAEPVLRLGHPHCRRRVRGSRIALPPSLLPLSL</sequence>
<organism evidence="1 2">
    <name type="scientific">Punica granatum</name>
    <name type="common">Pomegranate</name>
    <dbReference type="NCBI Taxonomy" id="22663"/>
    <lineage>
        <taxon>Eukaryota</taxon>
        <taxon>Viridiplantae</taxon>
        <taxon>Streptophyta</taxon>
        <taxon>Embryophyta</taxon>
        <taxon>Tracheophyta</taxon>
        <taxon>Spermatophyta</taxon>
        <taxon>Magnoliopsida</taxon>
        <taxon>eudicotyledons</taxon>
        <taxon>Gunneridae</taxon>
        <taxon>Pentapetalae</taxon>
        <taxon>rosids</taxon>
        <taxon>malvids</taxon>
        <taxon>Myrtales</taxon>
        <taxon>Lythraceae</taxon>
        <taxon>Punica</taxon>
    </lineage>
</organism>
<dbReference type="AlphaFoldDB" id="A0A218X3P5"/>
<protein>
    <submittedName>
        <fullName evidence="1">Uncharacterized protein</fullName>
    </submittedName>
</protein>
<evidence type="ECO:0000313" key="1">
    <source>
        <dbReference type="EMBL" id="OWM79534.1"/>
    </source>
</evidence>
<comment type="caution">
    <text evidence="1">The sequence shown here is derived from an EMBL/GenBank/DDBJ whole genome shotgun (WGS) entry which is preliminary data.</text>
</comment>
<proteinExistence type="predicted"/>
<dbReference type="EMBL" id="MTKT01002440">
    <property type="protein sequence ID" value="OWM79534.1"/>
    <property type="molecule type" value="Genomic_DNA"/>
</dbReference>
<dbReference type="Proteomes" id="UP000197138">
    <property type="component" value="Unassembled WGS sequence"/>
</dbReference>
<evidence type="ECO:0000313" key="2">
    <source>
        <dbReference type="Proteomes" id="UP000197138"/>
    </source>
</evidence>
<reference evidence="2" key="1">
    <citation type="journal article" date="2017" name="Plant J.">
        <title>The pomegranate (Punica granatum L.) genome and the genomics of punicalagin biosynthesis.</title>
        <authorList>
            <person name="Qin G."/>
            <person name="Xu C."/>
            <person name="Ming R."/>
            <person name="Tang H."/>
            <person name="Guyot R."/>
            <person name="Kramer E.M."/>
            <person name="Hu Y."/>
            <person name="Yi X."/>
            <person name="Qi Y."/>
            <person name="Xu X."/>
            <person name="Gao Z."/>
            <person name="Pan H."/>
            <person name="Jian J."/>
            <person name="Tian Y."/>
            <person name="Yue Z."/>
            <person name="Xu Y."/>
        </authorList>
    </citation>
    <scope>NUCLEOTIDE SEQUENCE [LARGE SCALE GENOMIC DNA]</scope>
    <source>
        <strain evidence="2">cv. Dabenzi</strain>
    </source>
</reference>
<name>A0A218X3P5_PUNGR</name>